<dbReference type="EC" id="2.4.1.227" evidence="10"/>
<comment type="function">
    <text evidence="10">Cell wall formation. Catalyzes the transfer of a GlcNAc subunit on undecaprenyl-pyrophosphoryl-MurNAc-pentapeptide (lipid intermediate I) to form undecaprenyl-pyrophosphoryl-MurNAc-(pentapeptide)GlcNAc (lipid intermediate II).</text>
</comment>
<comment type="subcellular location">
    <subcellularLocation>
        <location evidence="10">Cell membrane</location>
        <topology evidence="10">Peripheral membrane protein</topology>
        <orientation evidence="10">Cytoplasmic side</orientation>
    </subcellularLocation>
</comment>
<evidence type="ECO:0000313" key="14">
    <source>
        <dbReference type="Proteomes" id="UP000238042"/>
    </source>
</evidence>
<dbReference type="HAMAP" id="MF_00033">
    <property type="entry name" value="MurG"/>
    <property type="match status" value="1"/>
</dbReference>
<evidence type="ECO:0000259" key="11">
    <source>
        <dbReference type="Pfam" id="PF03033"/>
    </source>
</evidence>
<comment type="caution">
    <text evidence="13">The sequence shown here is derived from an EMBL/GenBank/DDBJ whole genome shotgun (WGS) entry which is preliminary data.</text>
</comment>
<keyword evidence="7 10" id="KW-0472">Membrane</keyword>
<dbReference type="GO" id="GO:0008360">
    <property type="term" value="P:regulation of cell shape"/>
    <property type="evidence" value="ECO:0007669"/>
    <property type="project" value="UniProtKB-KW"/>
</dbReference>
<dbReference type="AlphaFoldDB" id="A0A2S8A755"/>
<dbReference type="Proteomes" id="UP000238042">
    <property type="component" value="Unassembled WGS sequence"/>
</dbReference>
<keyword evidence="2 10" id="KW-0132">Cell division</keyword>
<keyword evidence="3 10" id="KW-0328">Glycosyltransferase</keyword>
<comment type="catalytic activity">
    <reaction evidence="10">
        <text>di-trans,octa-cis-undecaprenyl diphospho-N-acetyl-alpha-D-muramoyl-L-alanyl-D-glutamyl-meso-2,6-diaminopimeloyl-D-alanyl-D-alanine + UDP-N-acetyl-alpha-D-glucosamine = di-trans,octa-cis-undecaprenyl diphospho-[N-acetyl-alpha-D-glucosaminyl-(1-&gt;4)]-N-acetyl-alpha-D-muramoyl-L-alanyl-D-glutamyl-meso-2,6-diaminopimeloyl-D-alanyl-D-alanine + UDP + H(+)</text>
        <dbReference type="Rhea" id="RHEA:31227"/>
        <dbReference type="ChEBI" id="CHEBI:15378"/>
        <dbReference type="ChEBI" id="CHEBI:57705"/>
        <dbReference type="ChEBI" id="CHEBI:58223"/>
        <dbReference type="ChEBI" id="CHEBI:61387"/>
        <dbReference type="ChEBI" id="CHEBI:61388"/>
        <dbReference type="EC" id="2.4.1.227"/>
    </reaction>
</comment>
<dbReference type="InterPro" id="IPR006009">
    <property type="entry name" value="GlcNAc_MurG"/>
</dbReference>
<evidence type="ECO:0000256" key="7">
    <source>
        <dbReference type="ARBA" id="ARBA00023136"/>
    </source>
</evidence>
<evidence type="ECO:0000256" key="5">
    <source>
        <dbReference type="ARBA" id="ARBA00022960"/>
    </source>
</evidence>
<keyword evidence="1 10" id="KW-1003">Cell membrane</keyword>
<feature type="binding site" evidence="10">
    <location>
        <begin position="13"/>
        <end position="15"/>
    </location>
    <ligand>
        <name>UDP-N-acetyl-alpha-D-glucosamine</name>
        <dbReference type="ChEBI" id="CHEBI:57705"/>
    </ligand>
</feature>
<feature type="binding site" evidence="10">
    <location>
        <position position="254"/>
    </location>
    <ligand>
        <name>UDP-N-acetyl-alpha-D-glucosamine</name>
        <dbReference type="ChEBI" id="CHEBI:57705"/>
    </ligand>
</feature>
<dbReference type="RefSeq" id="WP_105247576.1">
    <property type="nucleotide sequence ID" value="NZ_PSZM01000046.1"/>
</dbReference>
<dbReference type="GO" id="GO:0051991">
    <property type="term" value="F:UDP-N-acetyl-D-glucosamine:N-acetylmuramoyl-L-alanyl-D-glutamyl-meso-2,6-diaminopimelyl-D-alanyl-D-alanine-diphosphoundecaprenol 4-beta-N-acetylglucosaminlytransferase activity"/>
    <property type="evidence" value="ECO:0007669"/>
    <property type="project" value="RHEA"/>
</dbReference>
<evidence type="ECO:0000256" key="3">
    <source>
        <dbReference type="ARBA" id="ARBA00022676"/>
    </source>
</evidence>
<reference evidence="13 14" key="1">
    <citation type="submission" date="2018-02" db="EMBL/GenBank/DDBJ databases">
        <title>Genome sequences of Apibacter spp., gut symbionts of Asian honey bees.</title>
        <authorList>
            <person name="Kwong W.K."/>
            <person name="Steele M.I."/>
            <person name="Moran N.A."/>
        </authorList>
    </citation>
    <scope>NUCLEOTIDE SEQUENCE [LARGE SCALE GENOMIC DNA]</scope>
    <source>
        <strain evidence="14">wkB301</strain>
    </source>
</reference>
<proteinExistence type="inferred from homology"/>
<evidence type="ECO:0000256" key="8">
    <source>
        <dbReference type="ARBA" id="ARBA00023306"/>
    </source>
</evidence>
<dbReference type="CDD" id="cd03785">
    <property type="entry name" value="GT28_MurG"/>
    <property type="match status" value="1"/>
</dbReference>
<comment type="similarity">
    <text evidence="10">Belongs to the glycosyltransferase 28 family. MurG subfamily.</text>
</comment>
<keyword evidence="9 10" id="KW-0961">Cell wall biogenesis/degradation</keyword>
<dbReference type="SUPFAM" id="SSF53756">
    <property type="entry name" value="UDP-Glycosyltransferase/glycogen phosphorylase"/>
    <property type="match status" value="1"/>
</dbReference>
<feature type="binding site" evidence="10">
    <location>
        <position position="299"/>
    </location>
    <ligand>
        <name>UDP-N-acetyl-alpha-D-glucosamine</name>
        <dbReference type="ChEBI" id="CHEBI:57705"/>
    </ligand>
</feature>
<feature type="binding site" evidence="10">
    <location>
        <position position="168"/>
    </location>
    <ligand>
        <name>UDP-N-acetyl-alpha-D-glucosamine</name>
        <dbReference type="ChEBI" id="CHEBI:57705"/>
    </ligand>
</feature>
<protein>
    <recommendedName>
        <fullName evidence="10">UDP-N-acetylglucosamine--N-acetylmuramyl-(pentapeptide) pyrophosphoryl-undecaprenol N-acetylglucosamine transferase</fullName>
        <ecNumber evidence="10">2.4.1.227</ecNumber>
    </recommendedName>
    <alternativeName>
        <fullName evidence="10">Undecaprenyl-PP-MurNAc-pentapeptide-UDPGlcNAc GlcNAc transferase</fullName>
    </alternativeName>
</protein>
<dbReference type="InterPro" id="IPR007235">
    <property type="entry name" value="Glyco_trans_28_C"/>
</dbReference>
<gene>
    <name evidence="10 13" type="primary">murG</name>
    <name evidence="13" type="ORF">C4S77_10925</name>
</gene>
<feature type="domain" description="Glycosyltransferase family 28 N-terminal" evidence="11">
    <location>
        <begin position="6"/>
        <end position="145"/>
    </location>
</feature>
<comment type="caution">
    <text evidence="10">Lacks conserved residue(s) required for the propagation of feature annotation.</text>
</comment>
<evidence type="ECO:0000259" key="12">
    <source>
        <dbReference type="Pfam" id="PF04101"/>
    </source>
</evidence>
<dbReference type="GO" id="GO:0005975">
    <property type="term" value="P:carbohydrate metabolic process"/>
    <property type="evidence" value="ECO:0007669"/>
    <property type="project" value="InterPro"/>
</dbReference>
<dbReference type="EMBL" id="PSZM01000046">
    <property type="protein sequence ID" value="PQL90401.1"/>
    <property type="molecule type" value="Genomic_DNA"/>
</dbReference>
<keyword evidence="4 10" id="KW-0808">Transferase</keyword>
<feature type="binding site" evidence="10">
    <location>
        <position position="127"/>
    </location>
    <ligand>
        <name>UDP-N-acetyl-alpha-D-glucosamine</name>
        <dbReference type="ChEBI" id="CHEBI:57705"/>
    </ligand>
</feature>
<dbReference type="Pfam" id="PF03033">
    <property type="entry name" value="Glyco_transf_28"/>
    <property type="match status" value="1"/>
</dbReference>
<evidence type="ECO:0000256" key="1">
    <source>
        <dbReference type="ARBA" id="ARBA00022475"/>
    </source>
</evidence>
<dbReference type="UniPathway" id="UPA00219"/>
<name>A0A2S8A755_9FLAO</name>
<dbReference type="InterPro" id="IPR004276">
    <property type="entry name" value="GlycoTrans_28_N"/>
</dbReference>
<keyword evidence="14" id="KW-1185">Reference proteome</keyword>
<organism evidence="13 14">
    <name type="scientific">Apibacter adventoris</name>
    <dbReference type="NCBI Taxonomy" id="1679466"/>
    <lineage>
        <taxon>Bacteria</taxon>
        <taxon>Pseudomonadati</taxon>
        <taxon>Bacteroidota</taxon>
        <taxon>Flavobacteriia</taxon>
        <taxon>Flavobacteriales</taxon>
        <taxon>Weeksellaceae</taxon>
        <taxon>Apibacter</taxon>
    </lineage>
</organism>
<dbReference type="PANTHER" id="PTHR21015">
    <property type="entry name" value="UDP-N-ACETYLGLUCOSAMINE--N-ACETYLMURAMYL-(PENTAPEPTIDE) PYROPHOSPHORYL-UNDECAPRENOL N-ACETYLGLUCOSAMINE TRANSFERASE 1"/>
    <property type="match status" value="1"/>
</dbReference>
<dbReference type="NCBIfam" id="TIGR01133">
    <property type="entry name" value="murG"/>
    <property type="match status" value="1"/>
</dbReference>
<evidence type="ECO:0000256" key="10">
    <source>
        <dbReference type="HAMAP-Rule" id="MF_00033"/>
    </source>
</evidence>
<dbReference type="GO" id="GO:0005886">
    <property type="term" value="C:plasma membrane"/>
    <property type="evidence" value="ECO:0007669"/>
    <property type="project" value="UniProtKB-SubCell"/>
</dbReference>
<keyword evidence="6 10" id="KW-0573">Peptidoglycan synthesis</keyword>
<comment type="pathway">
    <text evidence="10">Cell wall biogenesis; peptidoglycan biosynthesis.</text>
</comment>
<evidence type="ECO:0000256" key="2">
    <source>
        <dbReference type="ARBA" id="ARBA00022618"/>
    </source>
</evidence>
<evidence type="ECO:0000256" key="9">
    <source>
        <dbReference type="ARBA" id="ARBA00023316"/>
    </source>
</evidence>
<keyword evidence="5 10" id="KW-0133">Cell shape</keyword>
<sequence length="368" mass="40754">MKSPKFIISGGGTGGHIFPAIAIADELKSRFPNAEFLFIGAKDKMEMEKVPQSGYKIEGLWISGISRSSILSNLKFPFKLISSLKKSKKLISQFRPDAVIGTGGFASGPALYAASKMGIPTFIQEQNSFPGITNKKLCHKAEEIYVAYEGMEKFFPKEKIYNTGNPVRKSLFEKIISQEEAKKELGLDPSKLIILSVGGSLGSRTINNFWTQNAQNIINSQNIQLIWQTGKLDYQELINNDISKNPDIYISEFIKDMATAYTASDIIISRAGAIAISELCVAGKPTVLIPFPYAAEDHQTKNAQQLVNNKSALMVKDTEVSSKLLPELSKLIQDEELRKTLKENIIKLAKPNATQDIVNHIIKKLKLN</sequence>
<keyword evidence="8 10" id="KW-0131">Cell cycle</keyword>
<evidence type="ECO:0000256" key="4">
    <source>
        <dbReference type="ARBA" id="ARBA00022679"/>
    </source>
</evidence>
<dbReference type="Pfam" id="PF04101">
    <property type="entry name" value="Glyco_tran_28_C"/>
    <property type="match status" value="1"/>
</dbReference>
<dbReference type="Gene3D" id="3.40.50.2000">
    <property type="entry name" value="Glycogen Phosphorylase B"/>
    <property type="match status" value="2"/>
</dbReference>
<feature type="domain" description="Glycosyl transferase family 28 C-terminal" evidence="12">
    <location>
        <begin position="194"/>
        <end position="352"/>
    </location>
</feature>
<dbReference type="GO" id="GO:0050511">
    <property type="term" value="F:undecaprenyldiphospho-muramoylpentapeptide beta-N-acetylglucosaminyltransferase activity"/>
    <property type="evidence" value="ECO:0007669"/>
    <property type="project" value="UniProtKB-UniRule"/>
</dbReference>
<evidence type="ECO:0000256" key="6">
    <source>
        <dbReference type="ARBA" id="ARBA00022984"/>
    </source>
</evidence>
<feature type="binding site" evidence="10">
    <location>
        <position position="200"/>
    </location>
    <ligand>
        <name>UDP-N-acetyl-alpha-D-glucosamine</name>
        <dbReference type="ChEBI" id="CHEBI:57705"/>
    </ligand>
</feature>
<accession>A0A2S8A755</accession>
<dbReference type="GO" id="GO:0071555">
    <property type="term" value="P:cell wall organization"/>
    <property type="evidence" value="ECO:0007669"/>
    <property type="project" value="UniProtKB-KW"/>
</dbReference>
<dbReference type="GO" id="GO:0051301">
    <property type="term" value="P:cell division"/>
    <property type="evidence" value="ECO:0007669"/>
    <property type="project" value="UniProtKB-KW"/>
</dbReference>
<dbReference type="PANTHER" id="PTHR21015:SF22">
    <property type="entry name" value="GLYCOSYLTRANSFERASE"/>
    <property type="match status" value="1"/>
</dbReference>
<dbReference type="OrthoDB" id="9808936at2"/>
<dbReference type="GO" id="GO:0009252">
    <property type="term" value="P:peptidoglycan biosynthetic process"/>
    <property type="evidence" value="ECO:0007669"/>
    <property type="project" value="UniProtKB-UniRule"/>
</dbReference>
<evidence type="ECO:0000313" key="13">
    <source>
        <dbReference type="EMBL" id="PQL90401.1"/>
    </source>
</evidence>